<dbReference type="EMBL" id="CP015249">
    <property type="protein sequence ID" value="ANB18166.1"/>
    <property type="molecule type" value="Genomic_DNA"/>
</dbReference>
<evidence type="ECO:0000313" key="10">
    <source>
        <dbReference type="EMBL" id="ANB18166.1"/>
    </source>
</evidence>
<dbReference type="RefSeq" id="WP_067647214.1">
    <property type="nucleotide sequence ID" value="NZ_CP015249.1"/>
</dbReference>
<dbReference type="NCBIfam" id="TIGR01988">
    <property type="entry name" value="Ubi-OHases"/>
    <property type="match status" value="1"/>
</dbReference>
<dbReference type="InterPro" id="IPR036188">
    <property type="entry name" value="FAD/NAD-bd_sf"/>
</dbReference>
<dbReference type="InterPro" id="IPR051205">
    <property type="entry name" value="UbiH/COQ6_monooxygenase"/>
</dbReference>
<dbReference type="FunFam" id="3.50.50.60:FF:000021">
    <property type="entry name" value="Ubiquinone biosynthesis monooxygenase COQ6"/>
    <property type="match status" value="1"/>
</dbReference>
<dbReference type="GO" id="GO:0008681">
    <property type="term" value="F:2-octaprenyl-6-methoxyphenol hydroxylase activity"/>
    <property type="evidence" value="ECO:0007669"/>
    <property type="project" value="TreeGrafter"/>
</dbReference>
<evidence type="ECO:0000256" key="4">
    <source>
        <dbReference type="ARBA" id="ARBA00022630"/>
    </source>
</evidence>
<gene>
    <name evidence="10" type="ORF">I596_2153</name>
</gene>
<keyword evidence="11" id="KW-1185">Reference proteome</keyword>
<keyword evidence="4" id="KW-0285">Flavoprotein</keyword>
<dbReference type="GO" id="GO:0110142">
    <property type="term" value="C:ubiquinone biosynthesis complex"/>
    <property type="evidence" value="ECO:0007669"/>
    <property type="project" value="UniProtKB-ARBA"/>
</dbReference>
<name>A0A167GYD7_9GAMM</name>
<sequence>MSRRGEHDVIVVGAGPVGAALALALAADGFDVAVVEAQPPRPAAREAELDLRVVALAPDAIALLQDLGAWPLPFPERVGSYRRMEVWDATGPGRARFDAAERGEAALGRIVENRHLQHALWTALAGRARVLCPAEAADLDDGDATAALTLADGTRLRARVLVAAEGAESPLRARLGIGFAGRDYGQRAVVAHVATERPHEDTAWQRFLPGGPLAFLPLGDGRSSIVWSLPDAEAARVLALDDAAFCCALGAAFDFRLGPITAAGPRAAFPLRLRRADRYVAGRCVLVGDAAHVVHPLAGQGVNLGLRDVACLRRVLAEARARGSDIGAAHVLRRYERERRSENALAAWTFDAIERVFASTAMPLVLARGLGLEAAGRIGPLRRALAAAAAGHL</sequence>
<dbReference type="PATRIC" id="fig|1300342.3.peg.2098"/>
<protein>
    <submittedName>
        <fullName evidence="10">2-octaprenyl-3-methyl-6-methoxy-1,4-benzoquinol hydroxylase</fullName>
    </submittedName>
</protein>
<dbReference type="PANTHER" id="PTHR43876:SF8">
    <property type="entry name" value="2-OCTAPRENYL-6-METHOXYPHENOL HYDROXYLASE"/>
    <property type="match status" value="1"/>
</dbReference>
<dbReference type="PRINTS" id="PR00420">
    <property type="entry name" value="RNGMNOXGNASE"/>
</dbReference>
<comment type="similarity">
    <text evidence="3">Belongs to the UbiH/COQ6 family.</text>
</comment>
<reference evidence="10 11" key="1">
    <citation type="submission" date="2016-04" db="EMBL/GenBank/DDBJ databases">
        <title>Complete genome sequence of Dokdonella koreensis DS-123T.</title>
        <authorList>
            <person name="Kim J.F."/>
            <person name="Lee H."/>
            <person name="Kwak M.-J."/>
        </authorList>
    </citation>
    <scope>NUCLEOTIDE SEQUENCE [LARGE SCALE GENOMIC DNA]</scope>
    <source>
        <strain evidence="10 11">DS-123</strain>
    </source>
</reference>
<dbReference type="OrthoDB" id="9769565at2"/>
<dbReference type="SUPFAM" id="SSF51905">
    <property type="entry name" value="FAD/NAD(P)-binding domain"/>
    <property type="match status" value="1"/>
</dbReference>
<evidence type="ECO:0000313" key="11">
    <source>
        <dbReference type="Proteomes" id="UP000076830"/>
    </source>
</evidence>
<keyword evidence="5" id="KW-0274">FAD</keyword>
<evidence type="ECO:0000256" key="5">
    <source>
        <dbReference type="ARBA" id="ARBA00022827"/>
    </source>
</evidence>
<dbReference type="PROSITE" id="PS01304">
    <property type="entry name" value="UBIH"/>
    <property type="match status" value="1"/>
</dbReference>
<keyword evidence="6" id="KW-0560">Oxidoreductase</keyword>
<dbReference type="UniPathway" id="UPA00232"/>
<keyword evidence="7" id="KW-0503">Monooxygenase</keyword>
<organism evidence="10 11">
    <name type="scientific">Dokdonella koreensis DS-123</name>
    <dbReference type="NCBI Taxonomy" id="1300342"/>
    <lineage>
        <taxon>Bacteria</taxon>
        <taxon>Pseudomonadati</taxon>
        <taxon>Pseudomonadota</taxon>
        <taxon>Gammaproteobacteria</taxon>
        <taxon>Lysobacterales</taxon>
        <taxon>Rhodanobacteraceae</taxon>
        <taxon>Dokdonella</taxon>
    </lineage>
</organism>
<feature type="domain" description="FAD-binding" evidence="9">
    <location>
        <begin position="7"/>
        <end position="341"/>
    </location>
</feature>
<comment type="subunit">
    <text evidence="8">Component of the Ubi complex metabolon, which regroups five ubiquinone biosynthesis proteins (UbiE, UbiF, UbiG, UbiH and UbiI) and two accessory factors (UbiK and the lipid-binding protein UbiJ).</text>
</comment>
<evidence type="ECO:0000256" key="3">
    <source>
        <dbReference type="ARBA" id="ARBA00005349"/>
    </source>
</evidence>
<dbReference type="KEGG" id="dko:I596_2153"/>
<evidence type="ECO:0000256" key="7">
    <source>
        <dbReference type="ARBA" id="ARBA00023033"/>
    </source>
</evidence>
<dbReference type="GO" id="GO:0071949">
    <property type="term" value="F:FAD binding"/>
    <property type="evidence" value="ECO:0007669"/>
    <property type="project" value="InterPro"/>
</dbReference>
<dbReference type="GO" id="GO:0006744">
    <property type="term" value="P:ubiquinone biosynthetic process"/>
    <property type="evidence" value="ECO:0007669"/>
    <property type="project" value="UniProtKB-UniPathway"/>
</dbReference>
<evidence type="ECO:0000256" key="6">
    <source>
        <dbReference type="ARBA" id="ARBA00023002"/>
    </source>
</evidence>
<comment type="pathway">
    <text evidence="2">Cofactor biosynthesis; ubiquinone biosynthesis.</text>
</comment>
<comment type="cofactor">
    <cofactor evidence="1">
        <name>FAD</name>
        <dbReference type="ChEBI" id="CHEBI:57692"/>
    </cofactor>
</comment>
<evidence type="ECO:0000256" key="1">
    <source>
        <dbReference type="ARBA" id="ARBA00001974"/>
    </source>
</evidence>
<dbReference type="InterPro" id="IPR002938">
    <property type="entry name" value="FAD-bd"/>
</dbReference>
<accession>A0A167GYD7</accession>
<evidence type="ECO:0000256" key="8">
    <source>
        <dbReference type="ARBA" id="ARBA00065734"/>
    </source>
</evidence>
<dbReference type="InterPro" id="IPR010971">
    <property type="entry name" value="UbiH/COQ6"/>
</dbReference>
<dbReference type="STRING" id="1300342.I596_2153"/>
<dbReference type="AlphaFoldDB" id="A0A167GYD7"/>
<dbReference type="Gene3D" id="3.50.50.60">
    <property type="entry name" value="FAD/NAD(P)-binding domain"/>
    <property type="match status" value="2"/>
</dbReference>
<dbReference type="Pfam" id="PF01494">
    <property type="entry name" value="FAD_binding_3"/>
    <property type="match status" value="1"/>
</dbReference>
<dbReference type="PANTHER" id="PTHR43876">
    <property type="entry name" value="UBIQUINONE BIOSYNTHESIS MONOOXYGENASE COQ6, MITOCHONDRIAL"/>
    <property type="match status" value="1"/>
</dbReference>
<evidence type="ECO:0000256" key="2">
    <source>
        <dbReference type="ARBA" id="ARBA00004749"/>
    </source>
</evidence>
<proteinExistence type="inferred from homology"/>
<evidence type="ECO:0000259" key="9">
    <source>
        <dbReference type="Pfam" id="PF01494"/>
    </source>
</evidence>
<dbReference type="InterPro" id="IPR018168">
    <property type="entry name" value="Ubi_Hdrlase_CS"/>
</dbReference>
<dbReference type="Proteomes" id="UP000076830">
    <property type="component" value="Chromosome"/>
</dbReference>